<dbReference type="AlphaFoldDB" id="A0A1T4MEC7"/>
<dbReference type="Proteomes" id="UP000190065">
    <property type="component" value="Unassembled WGS sequence"/>
</dbReference>
<evidence type="ECO:0000259" key="3">
    <source>
        <dbReference type="Pfam" id="PF16373"/>
    </source>
</evidence>
<dbReference type="Pfam" id="PF16373">
    <property type="entry name" value="DUF4985"/>
    <property type="match status" value="1"/>
</dbReference>
<feature type="domain" description="DUF4985" evidence="3">
    <location>
        <begin position="363"/>
        <end position="470"/>
    </location>
</feature>
<evidence type="ECO:0000313" key="4">
    <source>
        <dbReference type="EMBL" id="SJZ65206.1"/>
    </source>
</evidence>
<dbReference type="InterPro" id="IPR017853">
    <property type="entry name" value="GH"/>
</dbReference>
<dbReference type="Pfam" id="PF02638">
    <property type="entry name" value="GHL10"/>
    <property type="match status" value="1"/>
</dbReference>
<keyword evidence="4" id="KW-0378">Hydrolase</keyword>
<dbReference type="InterPro" id="IPR032280">
    <property type="entry name" value="DUF4985"/>
</dbReference>
<dbReference type="GO" id="GO:0016787">
    <property type="term" value="F:hydrolase activity"/>
    <property type="evidence" value="ECO:0007669"/>
    <property type="project" value="UniProtKB-KW"/>
</dbReference>
<organism evidence="4 5">
    <name type="scientific">Segatella oulorum</name>
    <dbReference type="NCBI Taxonomy" id="28136"/>
    <lineage>
        <taxon>Bacteria</taxon>
        <taxon>Pseudomonadati</taxon>
        <taxon>Bacteroidota</taxon>
        <taxon>Bacteroidia</taxon>
        <taxon>Bacteroidales</taxon>
        <taxon>Prevotellaceae</taxon>
        <taxon>Segatella</taxon>
    </lineage>
</organism>
<dbReference type="InterPro" id="IPR052177">
    <property type="entry name" value="Divisome_Glycosyl_Hydrolase"/>
</dbReference>
<gene>
    <name evidence="4" type="ORF">SAMN02745202_00717</name>
</gene>
<proteinExistence type="predicted"/>
<dbReference type="PANTHER" id="PTHR43405">
    <property type="entry name" value="GLYCOSYL HYDROLASE DIGH"/>
    <property type="match status" value="1"/>
</dbReference>
<dbReference type="eggNOG" id="COG1649">
    <property type="taxonomic scope" value="Bacteria"/>
</dbReference>
<dbReference type="SUPFAM" id="SSF51445">
    <property type="entry name" value="(Trans)glycosidases"/>
    <property type="match status" value="1"/>
</dbReference>
<feature type="domain" description="Glycosyl hydrolase-like 10" evidence="2">
    <location>
        <begin position="66"/>
        <end position="350"/>
    </location>
</feature>
<protein>
    <submittedName>
        <fullName evidence="4">Glycosyl hydrolase-like 10</fullName>
    </submittedName>
</protein>
<evidence type="ECO:0000259" key="2">
    <source>
        <dbReference type="Pfam" id="PF02638"/>
    </source>
</evidence>
<evidence type="ECO:0000256" key="1">
    <source>
        <dbReference type="ARBA" id="ARBA00022729"/>
    </source>
</evidence>
<dbReference type="EMBL" id="FUXK01000006">
    <property type="protein sequence ID" value="SJZ65206.1"/>
    <property type="molecule type" value="Genomic_DNA"/>
</dbReference>
<dbReference type="Gene3D" id="3.20.20.80">
    <property type="entry name" value="Glycosidases"/>
    <property type="match status" value="1"/>
</dbReference>
<evidence type="ECO:0000313" key="5">
    <source>
        <dbReference type="Proteomes" id="UP000190065"/>
    </source>
</evidence>
<keyword evidence="1" id="KW-0732">Signal</keyword>
<dbReference type="STRING" id="28136.SAMN02745202_00717"/>
<sequence length="479" mass="54726">MNNIAHFTHQTMRYYFPKYNVLFFMFMLMAHVSCSPEQHEDILNQWNWEKKKDPTPSPDSEKSCFIWIDAAANFPRYANSKENIQADLEKVKAAGFTDIVVDVRPSMGDVLYKTDAVDQVKKLDTWEGSTYTFYERTATWDYLQAFIDAGHRLGLKVNAAINTFVGGNLYPYGLGEQGLVFRDATKRAWVTTLSLEQGLVNEMDLTSTNPADADFYGTKFLNPSNPDVQEFLLHLLRDLSQYKVDGIFLDRCRYDDLRADFSEESQKQFKTFVGDEQVRFPDDVGTAGMPDNKATRKAKYFKQWLAFRAKTIHDFVQRAVATIHGVNPKIKVGTYVGAWYSTYYQMGVNWASTSYDPAIDYPSWANSDYHQYGYADLLDQMLLGCYAAADKVYGTGEWTMQGFARQARKLLGKKVKFAGGPDVGNPTGFEQGNQHEAVKNSVDACANAADGYFVFDIYHVRTYNYWDDLKQGFEQLKKK</sequence>
<reference evidence="4 5" key="1">
    <citation type="submission" date="2017-02" db="EMBL/GenBank/DDBJ databases">
        <authorList>
            <person name="Peterson S.W."/>
        </authorList>
    </citation>
    <scope>NUCLEOTIDE SEQUENCE [LARGE SCALE GENOMIC DNA]</scope>
    <source>
        <strain evidence="4 5">ATCC 43324</strain>
    </source>
</reference>
<dbReference type="InterPro" id="IPR003790">
    <property type="entry name" value="GHL10"/>
</dbReference>
<dbReference type="PANTHER" id="PTHR43405:SF1">
    <property type="entry name" value="GLYCOSYL HYDROLASE DIGH"/>
    <property type="match status" value="1"/>
</dbReference>
<accession>A0A1T4MEC7</accession>
<name>A0A1T4MEC7_9BACT</name>